<dbReference type="InterPro" id="IPR043129">
    <property type="entry name" value="ATPase_NBD"/>
</dbReference>
<evidence type="ECO:0000259" key="1">
    <source>
        <dbReference type="Pfam" id="PF00814"/>
    </source>
</evidence>
<proteinExistence type="predicted"/>
<dbReference type="SUPFAM" id="SSF53067">
    <property type="entry name" value="Actin-like ATPase domain"/>
    <property type="match status" value="1"/>
</dbReference>
<dbReference type="EMBL" id="SCKX01000001">
    <property type="protein sequence ID" value="RWZ78260.1"/>
    <property type="molecule type" value="Genomic_DNA"/>
</dbReference>
<dbReference type="Pfam" id="PF00814">
    <property type="entry name" value="TsaD"/>
    <property type="match status" value="1"/>
</dbReference>
<name>A0A4Q0AGZ3_9BACT</name>
<accession>A0A4Q0AGZ3</accession>
<feature type="domain" description="Gcp-like" evidence="1">
    <location>
        <begin position="29"/>
        <end position="90"/>
    </location>
</feature>
<dbReference type="GO" id="GO:0016740">
    <property type="term" value="F:transferase activity"/>
    <property type="evidence" value="ECO:0007669"/>
    <property type="project" value="UniProtKB-KW"/>
</dbReference>
<dbReference type="InterPro" id="IPR000905">
    <property type="entry name" value="Gcp-like_dom"/>
</dbReference>
<gene>
    <name evidence="2" type="primary">tsaB</name>
    <name evidence="2" type="ORF">EOT05_00645</name>
</gene>
<reference evidence="2" key="1">
    <citation type="submission" date="2019-01" db="EMBL/GenBank/DDBJ databases">
        <title>Genomic signatures and co-occurrence patterns of the ultra-small Saccharimodia (Patescibacteria phylum) suggest a symbiotic lifestyle.</title>
        <authorList>
            <person name="Lemos L."/>
            <person name="Medeiros J."/>
            <person name="Andreote F."/>
            <person name="Fernandes G."/>
            <person name="Varani A."/>
            <person name="Oliveira G."/>
            <person name="Pylro V."/>
        </authorList>
    </citation>
    <scope>NUCLEOTIDE SEQUENCE [LARGE SCALE GENOMIC DNA]</scope>
    <source>
        <strain evidence="2">AMD02</strain>
    </source>
</reference>
<protein>
    <submittedName>
        <fullName evidence="2">tRNA (Adenosine(37)-N6)-threonylcarbamoyltransferase complex dimerization subunit type 1 TsaB</fullName>
    </submittedName>
</protein>
<keyword evidence="3" id="KW-1185">Reference proteome</keyword>
<organism evidence="2 3">
    <name type="scientific">Candidatus Microsaccharimonas sossegonensis</name>
    <dbReference type="NCBI Taxonomy" id="2506948"/>
    <lineage>
        <taxon>Bacteria</taxon>
        <taxon>Candidatus Saccharimonadota</taxon>
        <taxon>Candidatus Saccharimonadia</taxon>
        <taxon>Candidatus Saccharimonadales</taxon>
        <taxon>Candidatus Saccharimonadaceae</taxon>
        <taxon>Candidatus Microsaccharimonas</taxon>
    </lineage>
</organism>
<dbReference type="AlphaFoldDB" id="A0A4Q0AGZ3"/>
<dbReference type="Gene3D" id="3.30.420.40">
    <property type="match status" value="1"/>
</dbReference>
<dbReference type="Proteomes" id="UP000289257">
    <property type="component" value="Unassembled WGS sequence"/>
</dbReference>
<evidence type="ECO:0000313" key="3">
    <source>
        <dbReference type="Proteomes" id="UP000289257"/>
    </source>
</evidence>
<dbReference type="GO" id="GO:0002949">
    <property type="term" value="P:tRNA threonylcarbamoyladenosine modification"/>
    <property type="evidence" value="ECO:0007669"/>
    <property type="project" value="InterPro"/>
</dbReference>
<comment type="caution">
    <text evidence="2">The sequence shown here is derived from an EMBL/GenBank/DDBJ whole genome shotgun (WGS) entry which is preliminary data.</text>
</comment>
<dbReference type="NCBIfam" id="TIGR03725">
    <property type="entry name" value="T6A_YeaZ"/>
    <property type="match status" value="1"/>
</dbReference>
<dbReference type="InterPro" id="IPR022496">
    <property type="entry name" value="T6A_TsaB"/>
</dbReference>
<sequence>MIVLLDTSTPVCKVSFVDSDWRVDDQWEAGRTLAKGLLGYLQASLKENGKTWADISGIVAFKGPGSFTGLRIGLTVLNTFADSEKVSIVGTTGDRWQKDGLERLARGDNDKLVMPEYGVEVHITAPRK</sequence>
<evidence type="ECO:0000313" key="2">
    <source>
        <dbReference type="EMBL" id="RWZ78260.1"/>
    </source>
</evidence>